<name>A0ABS6DY55_9FIRM</name>
<gene>
    <name evidence="1" type="ORF">KQI20_10010</name>
</gene>
<evidence type="ECO:0000313" key="2">
    <source>
        <dbReference type="Proteomes" id="UP001196301"/>
    </source>
</evidence>
<dbReference type="Proteomes" id="UP001196301">
    <property type="component" value="Unassembled WGS sequence"/>
</dbReference>
<reference evidence="1 2" key="1">
    <citation type="submission" date="2021-06" db="EMBL/GenBank/DDBJ databases">
        <authorList>
            <person name="Sun Q."/>
            <person name="Li D."/>
        </authorList>
    </citation>
    <scope>NUCLEOTIDE SEQUENCE [LARGE SCALE GENOMIC DNA]</scope>
    <source>
        <strain evidence="1 2">N19</strain>
    </source>
</reference>
<protein>
    <recommendedName>
        <fullName evidence="3">DUF4352 domain-containing protein</fullName>
    </recommendedName>
</protein>
<evidence type="ECO:0008006" key="3">
    <source>
        <dbReference type="Google" id="ProtNLM"/>
    </source>
</evidence>
<dbReference type="EMBL" id="JAHLOQ010000028">
    <property type="protein sequence ID" value="MBU5336772.1"/>
    <property type="molecule type" value="Genomic_DNA"/>
</dbReference>
<dbReference type="RefSeq" id="WP_216570504.1">
    <property type="nucleotide sequence ID" value="NZ_JAHLOQ010000028.1"/>
</dbReference>
<comment type="caution">
    <text evidence="1">The sequence shown here is derived from an EMBL/GenBank/DDBJ whole genome shotgun (WGS) entry which is preliminary data.</text>
</comment>
<organism evidence="1 2">
    <name type="scientific">Intestinibacter bartlettii</name>
    <dbReference type="NCBI Taxonomy" id="261299"/>
    <lineage>
        <taxon>Bacteria</taxon>
        <taxon>Bacillati</taxon>
        <taxon>Bacillota</taxon>
        <taxon>Clostridia</taxon>
        <taxon>Peptostreptococcales</taxon>
        <taxon>Peptostreptococcaceae</taxon>
        <taxon>Intestinibacter</taxon>
    </lineage>
</organism>
<keyword evidence="2" id="KW-1185">Reference proteome</keyword>
<evidence type="ECO:0000313" key="1">
    <source>
        <dbReference type="EMBL" id="MBU5336772.1"/>
    </source>
</evidence>
<sequence>MKKLFAAMVTIVIIVILTTNYSELYAVFFNRFSKETTAKVSKIDFTIAGDFNGQQQIKLDKLGQFDENNEKIIDIDFDIKNNGDRDIYVRVAILPVILDNPATNTAYKLSNYSCKIQYCNGNNLDDEYWVKSKDGYYYYKKAVKKGANLEDKLISGVILKLSKSEVLELSDKQMQIVVRVESKLEEFEI</sequence>
<proteinExistence type="predicted"/>
<accession>A0ABS6DY55</accession>